<organism evidence="1 2">
    <name type="scientific">Infirmifilum lucidum</name>
    <dbReference type="NCBI Taxonomy" id="2776706"/>
    <lineage>
        <taxon>Archaea</taxon>
        <taxon>Thermoproteota</taxon>
        <taxon>Thermoprotei</taxon>
        <taxon>Thermofilales</taxon>
        <taxon>Thermofilaceae</taxon>
        <taxon>Infirmifilum</taxon>
    </lineage>
</organism>
<gene>
    <name evidence="1" type="ORF">IG193_08650</name>
</gene>
<dbReference type="GeneID" id="59149960"/>
<name>A0A7L9FHH7_9CREN</name>
<dbReference type="EMBL" id="CP062310">
    <property type="protein sequence ID" value="QOJ78802.1"/>
    <property type="molecule type" value="Genomic_DNA"/>
</dbReference>
<dbReference type="KEGG" id="thel:IG193_08650"/>
<evidence type="ECO:0000313" key="2">
    <source>
        <dbReference type="Proteomes" id="UP000594121"/>
    </source>
</evidence>
<sequence>MVELAVANPFTGEEVERLEALLEKDELTLDGAYELRNLAGKAVEEYGQYYEAWKLHLYASIMVGLARKRKCEEKGPAGPP</sequence>
<proteinExistence type="predicted"/>
<protein>
    <submittedName>
        <fullName evidence="1">Uncharacterized protein</fullName>
    </submittedName>
</protein>
<dbReference type="AlphaFoldDB" id="A0A7L9FHH7"/>
<reference evidence="1 2" key="1">
    <citation type="submission" date="2020-10" db="EMBL/GenBank/DDBJ databases">
        <title>Thermofilum lucidum 3507LT sp. nov. a novel member of Thermofilaceae family isolated from Chile hot spring, and proposal of description order Thermofilales.</title>
        <authorList>
            <person name="Zayulina K.S."/>
            <person name="Elcheninov A.G."/>
            <person name="Toshchakov S.V."/>
            <person name="Kublanov I.V."/>
        </authorList>
    </citation>
    <scope>NUCLEOTIDE SEQUENCE [LARGE SCALE GENOMIC DNA]</scope>
    <source>
        <strain evidence="1 2">3507LT</strain>
    </source>
</reference>
<evidence type="ECO:0000313" key="1">
    <source>
        <dbReference type="EMBL" id="QOJ78802.1"/>
    </source>
</evidence>
<dbReference type="RefSeq" id="WP_192818774.1">
    <property type="nucleotide sequence ID" value="NZ_CP062310.1"/>
</dbReference>
<dbReference type="Proteomes" id="UP000594121">
    <property type="component" value="Chromosome"/>
</dbReference>
<accession>A0A7L9FHH7</accession>
<keyword evidence="2" id="KW-1185">Reference proteome</keyword>
<dbReference type="InParanoid" id="A0A7L9FHH7"/>